<keyword evidence="2" id="KW-1185">Reference proteome</keyword>
<protein>
    <recommendedName>
        <fullName evidence="3">Peptidase C39-like domain-containing protein</fullName>
    </recommendedName>
</protein>
<name>A0A0R0CWX0_9GAMM</name>
<gene>
    <name evidence="1" type="ORF">ABB29_05580</name>
</gene>
<evidence type="ECO:0000313" key="1">
    <source>
        <dbReference type="EMBL" id="KRG70542.1"/>
    </source>
</evidence>
<dbReference type="Proteomes" id="UP000052052">
    <property type="component" value="Unassembled WGS sequence"/>
</dbReference>
<evidence type="ECO:0000313" key="2">
    <source>
        <dbReference type="Proteomes" id="UP000052052"/>
    </source>
</evidence>
<reference evidence="1 2" key="1">
    <citation type="submission" date="2015-05" db="EMBL/GenBank/DDBJ databases">
        <title>Genome sequencing and analysis of members of genus Stenotrophomonas.</title>
        <authorList>
            <person name="Patil P.P."/>
            <person name="Midha S."/>
            <person name="Patil P.B."/>
        </authorList>
    </citation>
    <scope>NUCLEOTIDE SEQUENCE [LARGE SCALE GENOMIC DNA]</scope>
    <source>
        <strain evidence="1 2">DSM 21858</strain>
    </source>
</reference>
<proteinExistence type="predicted"/>
<evidence type="ECO:0008006" key="3">
    <source>
        <dbReference type="Google" id="ProtNLM"/>
    </source>
</evidence>
<comment type="caution">
    <text evidence="1">The sequence shown here is derived from an EMBL/GenBank/DDBJ whole genome shotgun (WGS) entry which is preliminary data.</text>
</comment>
<dbReference type="RefSeq" id="WP_057657629.1">
    <property type="nucleotide sequence ID" value="NZ_LDJL01000005.1"/>
</dbReference>
<dbReference type="STRING" id="344882.ABB29_05580"/>
<sequence length="372" mass="42123">MSNSTLFESDAAKYFPKPTKEDVALFDSLPERFCLDVPYVEQDSIQGSGTACLKMLAEFQGLDPSPGLTMIKETEADWKSFNHETLAEDFARAMIKVGLLPYEYYPGRFVLPAFEEGYLGADFIAKNFGEISKIDQLLMKSAIFGSKTPIFARVHFDTDEYAMSDEMASVLDTSGHGVVLCGWDEEGFIVHDPWPRDRFGGYGGGRLRVLSFKRLSEINPFVNCCADGSHGGIGIKGFIRVRDRAVHEGRDIVIEFELENSGLPSFYRDYIRWDYEMALEVPHSFTLKSQKEHAVTYAHAMGTPNARVQWDVHTGNVHGSHGIEVHVLARGTYPVFPWETAKRAPQPIEVRRTFKTRIDVKRLEWLNKYARV</sequence>
<dbReference type="AlphaFoldDB" id="A0A0R0CWX0"/>
<accession>A0A0R0CWX0</accession>
<dbReference type="EMBL" id="LDJL01000005">
    <property type="protein sequence ID" value="KRG70542.1"/>
    <property type="molecule type" value="Genomic_DNA"/>
</dbReference>
<organism evidence="1 2">
    <name type="scientific">Pseudoxanthomonas dokdonensis</name>
    <dbReference type="NCBI Taxonomy" id="344882"/>
    <lineage>
        <taxon>Bacteria</taxon>
        <taxon>Pseudomonadati</taxon>
        <taxon>Pseudomonadota</taxon>
        <taxon>Gammaproteobacteria</taxon>
        <taxon>Lysobacterales</taxon>
        <taxon>Lysobacteraceae</taxon>
        <taxon>Pseudoxanthomonas</taxon>
    </lineage>
</organism>
<dbReference type="OrthoDB" id="6058745at2"/>
<dbReference type="PATRIC" id="fig|344882.3.peg.2451"/>